<evidence type="ECO:0000256" key="6">
    <source>
        <dbReference type="RuleBase" id="RU003878"/>
    </source>
</evidence>
<gene>
    <name evidence="4 6 7" type="primary">rplM</name>
    <name evidence="7" type="ORF">KOR42_11510</name>
</gene>
<evidence type="ECO:0000313" key="8">
    <source>
        <dbReference type="Proteomes" id="UP000317243"/>
    </source>
</evidence>
<evidence type="ECO:0000256" key="4">
    <source>
        <dbReference type="HAMAP-Rule" id="MF_01366"/>
    </source>
</evidence>
<evidence type="ECO:0000256" key="1">
    <source>
        <dbReference type="ARBA" id="ARBA00006227"/>
    </source>
</evidence>
<comment type="similarity">
    <text evidence="1 4 5">Belongs to the universal ribosomal protein uL13 family.</text>
</comment>
<dbReference type="HAMAP" id="MF_01366">
    <property type="entry name" value="Ribosomal_uL13"/>
    <property type="match status" value="1"/>
</dbReference>
<organism evidence="7 8">
    <name type="scientific">Thalassoglobus neptunius</name>
    <dbReference type="NCBI Taxonomy" id="1938619"/>
    <lineage>
        <taxon>Bacteria</taxon>
        <taxon>Pseudomonadati</taxon>
        <taxon>Planctomycetota</taxon>
        <taxon>Planctomycetia</taxon>
        <taxon>Planctomycetales</taxon>
        <taxon>Planctomycetaceae</taxon>
        <taxon>Thalassoglobus</taxon>
    </lineage>
</organism>
<protein>
    <recommendedName>
        <fullName evidence="4">Large ribosomal subunit protein uL13</fullName>
    </recommendedName>
</protein>
<dbReference type="GO" id="GO:0003735">
    <property type="term" value="F:structural constituent of ribosome"/>
    <property type="evidence" value="ECO:0007669"/>
    <property type="project" value="InterPro"/>
</dbReference>
<accession>A0A5C5X482</accession>
<dbReference type="InterPro" id="IPR023563">
    <property type="entry name" value="Ribosomal_uL13_CS"/>
</dbReference>
<dbReference type="PANTHER" id="PTHR11545">
    <property type="entry name" value="RIBOSOMAL PROTEIN L13"/>
    <property type="match status" value="1"/>
</dbReference>
<dbReference type="PIRSF" id="PIRSF002181">
    <property type="entry name" value="Ribosomal_L13"/>
    <property type="match status" value="1"/>
</dbReference>
<sequence>MQTVQKTTLAREQDITQNWYVVDADSEIVGRLASRIATVLMGKHKPIYTAHVDCGDFVVVLNCDKIRFSGKKLAHAENPNFTKKMARKEYDRYTGYPGGRRVETGAELIESNPTKILHEAVRRMLPKNKLGRKMLRKLKLYAGTSHPHQAQQPQNLPEWV</sequence>
<keyword evidence="3 4" id="KW-0687">Ribonucleoprotein</keyword>
<proteinExistence type="inferred from homology"/>
<dbReference type="GO" id="GO:0006412">
    <property type="term" value="P:translation"/>
    <property type="evidence" value="ECO:0007669"/>
    <property type="project" value="UniProtKB-UniRule"/>
</dbReference>
<dbReference type="SUPFAM" id="SSF52161">
    <property type="entry name" value="Ribosomal protein L13"/>
    <property type="match status" value="1"/>
</dbReference>
<dbReference type="PROSITE" id="PS00783">
    <property type="entry name" value="RIBOSOMAL_L13"/>
    <property type="match status" value="1"/>
</dbReference>
<comment type="caution">
    <text evidence="7">The sequence shown here is derived from an EMBL/GenBank/DDBJ whole genome shotgun (WGS) entry which is preliminary data.</text>
</comment>
<dbReference type="NCBIfam" id="TIGR01066">
    <property type="entry name" value="rplM_bact"/>
    <property type="match status" value="1"/>
</dbReference>
<dbReference type="Gene3D" id="3.90.1180.10">
    <property type="entry name" value="Ribosomal protein L13"/>
    <property type="match status" value="1"/>
</dbReference>
<dbReference type="GO" id="GO:0017148">
    <property type="term" value="P:negative regulation of translation"/>
    <property type="evidence" value="ECO:0007669"/>
    <property type="project" value="TreeGrafter"/>
</dbReference>
<evidence type="ECO:0000313" key="7">
    <source>
        <dbReference type="EMBL" id="TWT57784.1"/>
    </source>
</evidence>
<dbReference type="Pfam" id="PF00572">
    <property type="entry name" value="Ribosomal_L13"/>
    <property type="match status" value="1"/>
</dbReference>
<dbReference type="AlphaFoldDB" id="A0A5C5X482"/>
<comment type="subunit">
    <text evidence="4">Part of the 50S ribosomal subunit.</text>
</comment>
<dbReference type="InterPro" id="IPR005823">
    <property type="entry name" value="Ribosomal_uL13_bac-type"/>
</dbReference>
<dbReference type="Proteomes" id="UP000317243">
    <property type="component" value="Unassembled WGS sequence"/>
</dbReference>
<dbReference type="PANTHER" id="PTHR11545:SF2">
    <property type="entry name" value="LARGE RIBOSOMAL SUBUNIT PROTEIN UL13M"/>
    <property type="match status" value="1"/>
</dbReference>
<dbReference type="InterPro" id="IPR036899">
    <property type="entry name" value="Ribosomal_uL13_sf"/>
</dbReference>
<dbReference type="InterPro" id="IPR005822">
    <property type="entry name" value="Ribosomal_uL13"/>
</dbReference>
<dbReference type="GO" id="GO:0022625">
    <property type="term" value="C:cytosolic large ribosomal subunit"/>
    <property type="evidence" value="ECO:0007669"/>
    <property type="project" value="TreeGrafter"/>
</dbReference>
<dbReference type="CDD" id="cd00392">
    <property type="entry name" value="Ribosomal_L13"/>
    <property type="match status" value="1"/>
</dbReference>
<comment type="function">
    <text evidence="4 6">This protein is one of the early assembly proteins of the 50S ribosomal subunit, although it is not seen to bind rRNA by itself. It is important during the early stages of 50S assembly.</text>
</comment>
<dbReference type="EMBL" id="SIHI01000001">
    <property type="protein sequence ID" value="TWT57784.1"/>
    <property type="molecule type" value="Genomic_DNA"/>
</dbReference>
<keyword evidence="8" id="KW-1185">Reference proteome</keyword>
<evidence type="ECO:0000256" key="3">
    <source>
        <dbReference type="ARBA" id="ARBA00023274"/>
    </source>
</evidence>
<evidence type="ECO:0000256" key="2">
    <source>
        <dbReference type="ARBA" id="ARBA00022980"/>
    </source>
</evidence>
<reference evidence="7 8" key="1">
    <citation type="submission" date="2019-02" db="EMBL/GenBank/DDBJ databases">
        <title>Deep-cultivation of Planctomycetes and their phenomic and genomic characterization uncovers novel biology.</title>
        <authorList>
            <person name="Wiegand S."/>
            <person name="Jogler M."/>
            <person name="Boedeker C."/>
            <person name="Pinto D."/>
            <person name="Vollmers J."/>
            <person name="Rivas-Marin E."/>
            <person name="Kohn T."/>
            <person name="Peeters S.H."/>
            <person name="Heuer A."/>
            <person name="Rast P."/>
            <person name="Oberbeckmann S."/>
            <person name="Bunk B."/>
            <person name="Jeske O."/>
            <person name="Meyerdierks A."/>
            <person name="Storesund J.E."/>
            <person name="Kallscheuer N."/>
            <person name="Luecker S."/>
            <person name="Lage O.M."/>
            <person name="Pohl T."/>
            <person name="Merkel B.J."/>
            <person name="Hornburger P."/>
            <person name="Mueller R.-W."/>
            <person name="Bruemmer F."/>
            <person name="Labrenz M."/>
            <person name="Spormann A.M."/>
            <person name="Op Den Camp H."/>
            <person name="Overmann J."/>
            <person name="Amann R."/>
            <person name="Jetten M.S.M."/>
            <person name="Mascher T."/>
            <person name="Medema M.H."/>
            <person name="Devos D.P."/>
            <person name="Kaster A.-K."/>
            <person name="Ovreas L."/>
            <person name="Rohde M."/>
            <person name="Galperin M.Y."/>
            <person name="Jogler C."/>
        </authorList>
    </citation>
    <scope>NUCLEOTIDE SEQUENCE [LARGE SCALE GENOMIC DNA]</scope>
    <source>
        <strain evidence="7 8">KOR42</strain>
    </source>
</reference>
<keyword evidence="2 4" id="KW-0689">Ribosomal protein</keyword>
<dbReference type="GO" id="GO:0003729">
    <property type="term" value="F:mRNA binding"/>
    <property type="evidence" value="ECO:0007669"/>
    <property type="project" value="TreeGrafter"/>
</dbReference>
<evidence type="ECO:0000256" key="5">
    <source>
        <dbReference type="RuleBase" id="RU003877"/>
    </source>
</evidence>
<name>A0A5C5X482_9PLAN</name>